<evidence type="ECO:0000313" key="1">
    <source>
        <dbReference type="Proteomes" id="UP000694846"/>
    </source>
</evidence>
<dbReference type="Proteomes" id="UP000694846">
    <property type="component" value="Unplaced"/>
</dbReference>
<gene>
    <name evidence="2" type="primary">LOC112691258</name>
</gene>
<proteinExistence type="predicted"/>
<dbReference type="GeneID" id="112691258"/>
<dbReference type="RefSeq" id="XP_025421202.1">
    <property type="nucleotide sequence ID" value="XM_025565417.1"/>
</dbReference>
<dbReference type="OrthoDB" id="6605172at2759"/>
<name>A0A8B8GEY1_9HEMI</name>
<dbReference type="InterPro" id="IPR012337">
    <property type="entry name" value="RNaseH-like_sf"/>
</dbReference>
<reference evidence="2" key="1">
    <citation type="submission" date="2025-08" db="UniProtKB">
        <authorList>
            <consortium name="RefSeq"/>
        </authorList>
    </citation>
    <scope>IDENTIFICATION</scope>
    <source>
        <tissue evidence="2">Whole body</tissue>
    </source>
</reference>
<dbReference type="AlphaFoldDB" id="A0A8B8GEY1"/>
<protein>
    <submittedName>
        <fullName evidence="2">Protein FAM200B-like</fullName>
    </submittedName>
</protein>
<dbReference type="SUPFAM" id="SSF53098">
    <property type="entry name" value="Ribonuclease H-like"/>
    <property type="match status" value="1"/>
</dbReference>
<dbReference type="PANTHER" id="PTHR45749:SF21">
    <property type="entry name" value="DUF4371 DOMAIN-CONTAINING PROTEIN"/>
    <property type="match status" value="1"/>
</dbReference>
<organism evidence="1 2">
    <name type="scientific">Sipha flava</name>
    <name type="common">yellow sugarcane aphid</name>
    <dbReference type="NCBI Taxonomy" id="143950"/>
    <lineage>
        <taxon>Eukaryota</taxon>
        <taxon>Metazoa</taxon>
        <taxon>Ecdysozoa</taxon>
        <taxon>Arthropoda</taxon>
        <taxon>Hexapoda</taxon>
        <taxon>Insecta</taxon>
        <taxon>Pterygota</taxon>
        <taxon>Neoptera</taxon>
        <taxon>Paraneoptera</taxon>
        <taxon>Hemiptera</taxon>
        <taxon>Sternorrhyncha</taxon>
        <taxon>Aphidomorpha</taxon>
        <taxon>Aphidoidea</taxon>
        <taxon>Aphididae</taxon>
        <taxon>Sipha</taxon>
    </lineage>
</organism>
<keyword evidence="1" id="KW-1185">Reference proteome</keyword>
<sequence length="236" mass="26897">MFLELIQILYKYDSVLKSHIDSGPKNVMYTNESNDIGHHEQLSIVFRYFDTKTNRPIEKFINLRRMLSVDSESIFNALNDVITCQFMLNWKNVVAVCFDGAATMVGNINGVQAKCKNKNKNILHVHCYKHCLNLTLLDAVCVNAKYSEVNKCVIDFLVTVKFIYSFIEGSPIRHAVFERFAKLDGAKVQTLKSMSQTRWACRADAVNAVKNNYKTLLSTLEEINSKCLVPEARAMP</sequence>
<accession>A0A8B8GEY1</accession>
<evidence type="ECO:0000313" key="2">
    <source>
        <dbReference type="RefSeq" id="XP_025421202.1"/>
    </source>
</evidence>
<dbReference type="PANTHER" id="PTHR45749">
    <property type="match status" value="1"/>
</dbReference>